<sequence length="462" mass="47492">MTATDIPPPATWKVLLSPGQRGPVMLISSGVGMHAFNDLSIAATIPVAYADLGALARLPLAYALFFIGVVTGGLVSAALRARLGARRTGLAGATVFLTGVLLTALAGSGWVFALGRSLQGLSDGIIVALCYGMIPQLIRSDLVARVFSVEAVVWALAAGIGPLAGGYATELFGWRAAMLVCLPLVLVFFATVPAVLPRAGAEDPASRRPAGLPVVIALLGTLAFALPSALPGSTWPGLAIPLGLGLFALAFRTDRIRRTPFFPEGFFTPTPLGLAAWTNFLMPVAQAASSVFLALSLGAVFDLSPIWTGWILIALALSWSGTAMIVGGWNVDTRSRILRHGPFVQAAGLALTGLGLGTATLPLVVLGHALCGVAFGLVWGPVSEVVMRLTEETDRARVSSFLPTLQTTGFAVGAGLTGWIAGVSGLTERIGTEAASVLAVWGAAVVLALMAGGAARGVREAR</sequence>
<dbReference type="InterPro" id="IPR020846">
    <property type="entry name" value="MFS_dom"/>
</dbReference>
<comment type="subcellular location">
    <subcellularLocation>
        <location evidence="1">Membrane</location>
        <topology evidence="1">Multi-pass membrane protein</topology>
    </subcellularLocation>
</comment>
<feature type="transmembrane region" description="Helical" evidence="6">
    <location>
        <begin position="60"/>
        <end position="79"/>
    </location>
</feature>
<keyword evidence="9" id="KW-1185">Reference proteome</keyword>
<accession>A0A917A224</accession>
<feature type="transmembrane region" description="Helical" evidence="6">
    <location>
        <begin position="307"/>
        <end position="331"/>
    </location>
</feature>
<reference evidence="9" key="1">
    <citation type="journal article" date="2019" name="Int. J. Syst. Evol. Microbiol.">
        <title>The Global Catalogue of Microorganisms (GCM) 10K type strain sequencing project: providing services to taxonomists for standard genome sequencing and annotation.</title>
        <authorList>
            <consortium name="The Broad Institute Genomics Platform"/>
            <consortium name="The Broad Institute Genome Sequencing Center for Infectious Disease"/>
            <person name="Wu L."/>
            <person name="Ma J."/>
        </authorList>
    </citation>
    <scope>NUCLEOTIDE SEQUENCE [LARGE SCALE GENOMIC DNA]</scope>
    <source>
        <strain evidence="9">CGMCC 1.12664</strain>
    </source>
</reference>
<evidence type="ECO:0000256" key="1">
    <source>
        <dbReference type="ARBA" id="ARBA00004141"/>
    </source>
</evidence>
<dbReference type="Gene3D" id="1.20.1250.20">
    <property type="entry name" value="MFS general substrate transporter like domains"/>
    <property type="match status" value="1"/>
</dbReference>
<dbReference type="Gene3D" id="1.20.1720.10">
    <property type="entry name" value="Multidrug resistance protein D"/>
    <property type="match status" value="1"/>
</dbReference>
<dbReference type="SUPFAM" id="SSF103473">
    <property type="entry name" value="MFS general substrate transporter"/>
    <property type="match status" value="1"/>
</dbReference>
<feature type="transmembrane region" description="Helical" evidence="6">
    <location>
        <begin position="118"/>
        <end position="134"/>
    </location>
</feature>
<feature type="transmembrane region" description="Helical" evidence="6">
    <location>
        <begin position="174"/>
        <end position="197"/>
    </location>
</feature>
<proteinExistence type="predicted"/>
<feature type="transmembrane region" description="Helical" evidence="6">
    <location>
        <begin position="434"/>
        <end position="455"/>
    </location>
</feature>
<feature type="transmembrane region" description="Helical" evidence="6">
    <location>
        <begin position="209"/>
        <end position="227"/>
    </location>
</feature>
<feature type="transmembrane region" description="Helical" evidence="6">
    <location>
        <begin position="146"/>
        <end position="168"/>
    </location>
</feature>
<dbReference type="AlphaFoldDB" id="A0A917A224"/>
<feature type="transmembrane region" description="Helical" evidence="6">
    <location>
        <begin position="343"/>
        <end position="361"/>
    </location>
</feature>
<feature type="transmembrane region" description="Helical" evidence="6">
    <location>
        <begin position="233"/>
        <end position="251"/>
    </location>
</feature>
<dbReference type="RefSeq" id="WP_188476427.1">
    <property type="nucleotide sequence ID" value="NZ_BMFJ01000001.1"/>
</dbReference>
<dbReference type="PANTHER" id="PTHR42718">
    <property type="entry name" value="MAJOR FACILITATOR SUPERFAMILY MULTIDRUG TRANSPORTER MFSC"/>
    <property type="match status" value="1"/>
</dbReference>
<dbReference type="InterPro" id="IPR036259">
    <property type="entry name" value="MFS_trans_sf"/>
</dbReference>
<dbReference type="Proteomes" id="UP000612855">
    <property type="component" value="Unassembled WGS sequence"/>
</dbReference>
<dbReference type="GO" id="GO:0016020">
    <property type="term" value="C:membrane"/>
    <property type="evidence" value="ECO:0007669"/>
    <property type="project" value="UniProtKB-SubCell"/>
</dbReference>
<comment type="caution">
    <text evidence="8">The sequence shown here is derived from an EMBL/GenBank/DDBJ whole genome shotgun (WGS) entry which is preliminary data.</text>
</comment>
<evidence type="ECO:0000259" key="7">
    <source>
        <dbReference type="PROSITE" id="PS50850"/>
    </source>
</evidence>
<evidence type="ECO:0000256" key="4">
    <source>
        <dbReference type="ARBA" id="ARBA00022989"/>
    </source>
</evidence>
<keyword evidence="5 6" id="KW-0472">Membrane</keyword>
<evidence type="ECO:0000256" key="5">
    <source>
        <dbReference type="ARBA" id="ARBA00023136"/>
    </source>
</evidence>
<evidence type="ECO:0000313" key="8">
    <source>
        <dbReference type="EMBL" id="GGE22310.1"/>
    </source>
</evidence>
<keyword evidence="4 6" id="KW-1133">Transmembrane helix</keyword>
<evidence type="ECO:0000256" key="2">
    <source>
        <dbReference type="ARBA" id="ARBA00022448"/>
    </source>
</evidence>
<evidence type="ECO:0000313" key="9">
    <source>
        <dbReference type="Proteomes" id="UP000612855"/>
    </source>
</evidence>
<gene>
    <name evidence="8" type="ORF">GCM10011360_08520</name>
</gene>
<dbReference type="PROSITE" id="PS50850">
    <property type="entry name" value="MFS"/>
    <property type="match status" value="1"/>
</dbReference>
<feature type="transmembrane region" description="Helical" evidence="6">
    <location>
        <begin position="401"/>
        <end position="422"/>
    </location>
</feature>
<name>A0A917A224_9RHOB</name>
<dbReference type="InterPro" id="IPR011701">
    <property type="entry name" value="MFS"/>
</dbReference>
<feature type="transmembrane region" description="Helical" evidence="6">
    <location>
        <begin position="91"/>
        <end position="112"/>
    </location>
</feature>
<feature type="domain" description="Major facilitator superfamily (MFS) profile" evidence="7">
    <location>
        <begin position="23"/>
        <end position="460"/>
    </location>
</feature>
<dbReference type="PANTHER" id="PTHR42718:SF9">
    <property type="entry name" value="MAJOR FACILITATOR SUPERFAMILY MULTIDRUG TRANSPORTER MFSC"/>
    <property type="match status" value="1"/>
</dbReference>
<protein>
    <submittedName>
        <fullName evidence="8">MFS transporter</fullName>
    </submittedName>
</protein>
<feature type="transmembrane region" description="Helical" evidence="6">
    <location>
        <begin position="272"/>
        <end position="301"/>
    </location>
</feature>
<evidence type="ECO:0000256" key="6">
    <source>
        <dbReference type="SAM" id="Phobius"/>
    </source>
</evidence>
<evidence type="ECO:0000256" key="3">
    <source>
        <dbReference type="ARBA" id="ARBA00022692"/>
    </source>
</evidence>
<feature type="transmembrane region" description="Helical" evidence="6">
    <location>
        <begin position="367"/>
        <end position="389"/>
    </location>
</feature>
<dbReference type="Pfam" id="PF07690">
    <property type="entry name" value="MFS_1"/>
    <property type="match status" value="1"/>
</dbReference>
<keyword evidence="3 6" id="KW-0812">Transmembrane</keyword>
<dbReference type="EMBL" id="BMFJ01000001">
    <property type="protein sequence ID" value="GGE22310.1"/>
    <property type="molecule type" value="Genomic_DNA"/>
</dbReference>
<dbReference type="GO" id="GO:0022857">
    <property type="term" value="F:transmembrane transporter activity"/>
    <property type="evidence" value="ECO:0007669"/>
    <property type="project" value="InterPro"/>
</dbReference>
<organism evidence="8 9">
    <name type="scientific">Primorskyibacter flagellatus</name>
    <dbReference type="NCBI Taxonomy" id="1387277"/>
    <lineage>
        <taxon>Bacteria</taxon>
        <taxon>Pseudomonadati</taxon>
        <taxon>Pseudomonadota</taxon>
        <taxon>Alphaproteobacteria</taxon>
        <taxon>Rhodobacterales</taxon>
        <taxon>Roseobacteraceae</taxon>
        <taxon>Primorskyibacter</taxon>
    </lineage>
</organism>
<keyword evidence="2" id="KW-0813">Transport</keyword>